<dbReference type="InterPro" id="IPR000891">
    <property type="entry name" value="PYR_CT"/>
</dbReference>
<dbReference type="CDD" id="cd07938">
    <property type="entry name" value="DRE_TIM_HMGL"/>
    <property type="match status" value="1"/>
</dbReference>
<evidence type="ECO:0000256" key="3">
    <source>
        <dbReference type="ARBA" id="ARBA00023239"/>
    </source>
</evidence>
<reference evidence="6" key="1">
    <citation type="submission" date="2023-09" db="EMBL/GenBank/DDBJ databases">
        <authorList>
            <person name="Li S."/>
            <person name="Li X."/>
            <person name="Zhang C."/>
            <person name="Zhao Z."/>
        </authorList>
    </citation>
    <scope>NUCLEOTIDE SEQUENCE [LARGE SCALE GENOMIC DNA]</scope>
    <source>
        <strain evidence="6">SQ345</strain>
    </source>
</reference>
<keyword evidence="6" id="KW-1185">Reference proteome</keyword>
<accession>A0ABY9TQ63</accession>
<dbReference type="Pfam" id="PF00682">
    <property type="entry name" value="HMGL-like"/>
    <property type="match status" value="1"/>
</dbReference>
<protein>
    <submittedName>
        <fullName evidence="5">Hydroxymethylglutaryl-CoA lyase</fullName>
    </submittedName>
</protein>
<proteinExistence type="inferred from homology"/>
<dbReference type="InterPro" id="IPR043594">
    <property type="entry name" value="HMGL"/>
</dbReference>
<evidence type="ECO:0000256" key="1">
    <source>
        <dbReference type="ARBA" id="ARBA00009405"/>
    </source>
</evidence>
<evidence type="ECO:0000259" key="4">
    <source>
        <dbReference type="PROSITE" id="PS50991"/>
    </source>
</evidence>
<keyword evidence="2" id="KW-0479">Metal-binding</keyword>
<dbReference type="SUPFAM" id="SSF51569">
    <property type="entry name" value="Aldolase"/>
    <property type="match status" value="1"/>
</dbReference>
<feature type="domain" description="Pyruvate carboxyltransferase" evidence="4">
    <location>
        <begin position="16"/>
        <end position="283"/>
    </location>
</feature>
<evidence type="ECO:0000313" key="6">
    <source>
        <dbReference type="Proteomes" id="UP001248581"/>
    </source>
</evidence>
<dbReference type="EMBL" id="CP134146">
    <property type="protein sequence ID" value="WNC69874.1"/>
    <property type="molecule type" value="Genomic_DNA"/>
</dbReference>
<dbReference type="Proteomes" id="UP001248581">
    <property type="component" value="Chromosome"/>
</dbReference>
<dbReference type="PROSITE" id="PS50991">
    <property type="entry name" value="PYR_CT"/>
    <property type="match status" value="1"/>
</dbReference>
<dbReference type="PANTHER" id="PTHR42738:SF7">
    <property type="entry name" value="HYDROXYMETHYLGLUTARYL-COA LYASE"/>
    <property type="match status" value="1"/>
</dbReference>
<dbReference type="RefSeq" id="WP_348389016.1">
    <property type="nucleotide sequence ID" value="NZ_CP134146.1"/>
</dbReference>
<name>A0ABY9TQ63_9GAMM</name>
<dbReference type="Gene3D" id="3.20.20.70">
    <property type="entry name" value="Aldolase class I"/>
    <property type="match status" value="1"/>
</dbReference>
<sequence>MTIVMNGAGNSLPKQVKVVEVGPRDGLQNEAKLISAEDKIALIEQLANAGVSYIESGSFVSPKWVPQMATSTDVFNCINRQSSVTYAALTPNLKGFEGAIAVNADEVAIFGAASESFSQKNINCSIDESLERFIPVISAAKEHGLRVRGYVSCVVGCPYEGDIEPEQVAKVAKKLFDMGCYEISLGDTIGVGTVHSVKAMLDAVSKQVPIDKLAVHFHDTYGQALTNIFAALSCGISVVDSAVAGLGGCPYAKGASGNVATEDVVYLLNGLGIDHGIDFEKLLQAGWFISDKLDKAPISKVSNAMRAKK</sequence>
<comment type="similarity">
    <text evidence="1">Belongs to the HMG-CoA lyase family.</text>
</comment>
<organism evidence="5 6">
    <name type="scientific">Thalassotalea nanhaiensis</name>
    <dbReference type="NCBI Taxonomy" id="3065648"/>
    <lineage>
        <taxon>Bacteria</taxon>
        <taxon>Pseudomonadati</taxon>
        <taxon>Pseudomonadota</taxon>
        <taxon>Gammaproteobacteria</taxon>
        <taxon>Alteromonadales</taxon>
        <taxon>Colwelliaceae</taxon>
        <taxon>Thalassotalea</taxon>
    </lineage>
</organism>
<evidence type="ECO:0000256" key="2">
    <source>
        <dbReference type="ARBA" id="ARBA00022723"/>
    </source>
</evidence>
<dbReference type="NCBIfam" id="NF004283">
    <property type="entry name" value="PRK05692.1"/>
    <property type="match status" value="1"/>
</dbReference>
<dbReference type="InterPro" id="IPR013785">
    <property type="entry name" value="Aldolase_TIM"/>
</dbReference>
<dbReference type="GO" id="GO:0016829">
    <property type="term" value="F:lyase activity"/>
    <property type="evidence" value="ECO:0007669"/>
    <property type="project" value="UniProtKB-KW"/>
</dbReference>
<gene>
    <name evidence="5" type="ORF">RI845_06965</name>
</gene>
<dbReference type="PANTHER" id="PTHR42738">
    <property type="entry name" value="HYDROXYMETHYLGLUTARYL-COA LYASE"/>
    <property type="match status" value="1"/>
</dbReference>
<keyword evidence="3 5" id="KW-0456">Lyase</keyword>
<evidence type="ECO:0000313" key="5">
    <source>
        <dbReference type="EMBL" id="WNC69874.1"/>
    </source>
</evidence>